<accession>A0ABP7DV15</accession>
<name>A0ABP7DV15_9GAMM</name>
<gene>
    <name evidence="2" type="primary">phnP</name>
    <name evidence="2" type="ORF">GCM10022421_17570</name>
</gene>
<dbReference type="PANTHER" id="PTHR42663:SF6">
    <property type="entry name" value="HYDROLASE C777.06C-RELATED"/>
    <property type="match status" value="1"/>
</dbReference>
<dbReference type="SMART" id="SM00849">
    <property type="entry name" value="Lactamase_B"/>
    <property type="match status" value="1"/>
</dbReference>
<dbReference type="Pfam" id="PF12706">
    <property type="entry name" value="Lactamase_B_2"/>
    <property type="match status" value="1"/>
</dbReference>
<dbReference type="Proteomes" id="UP001501479">
    <property type="component" value="Unassembled WGS sequence"/>
</dbReference>
<dbReference type="InterPro" id="IPR035682">
    <property type="entry name" value="PhnP_MBL"/>
</dbReference>
<dbReference type="CDD" id="cd07736">
    <property type="entry name" value="PhnP-like_MBL-fold"/>
    <property type="match status" value="1"/>
</dbReference>
<evidence type="ECO:0000313" key="2">
    <source>
        <dbReference type="EMBL" id="GAA3710687.1"/>
    </source>
</evidence>
<comment type="caution">
    <text evidence="2">The sequence shown here is derived from an EMBL/GenBank/DDBJ whole genome shotgun (WGS) entry which is preliminary data.</text>
</comment>
<dbReference type="RefSeq" id="WP_344964306.1">
    <property type="nucleotide sequence ID" value="NZ_BAABDS010000027.1"/>
</dbReference>
<dbReference type="InterPro" id="IPR001279">
    <property type="entry name" value="Metallo-B-lactamas"/>
</dbReference>
<dbReference type="Gene3D" id="3.60.15.10">
    <property type="entry name" value="Ribonuclease Z/Hydroxyacylglutathione hydrolase-like"/>
    <property type="match status" value="1"/>
</dbReference>
<dbReference type="SUPFAM" id="SSF56281">
    <property type="entry name" value="Metallo-hydrolase/oxidoreductase"/>
    <property type="match status" value="1"/>
</dbReference>
<proteinExistence type="predicted"/>
<keyword evidence="3" id="KW-1185">Reference proteome</keyword>
<protein>
    <submittedName>
        <fullName evidence="2">Phosphonate metabolism protein PhnP</fullName>
    </submittedName>
</protein>
<dbReference type="InterPro" id="IPR017693">
    <property type="entry name" value="Phosphonate_metab_PhnP"/>
</dbReference>
<dbReference type="EMBL" id="BAABDS010000027">
    <property type="protein sequence ID" value="GAA3710687.1"/>
    <property type="molecule type" value="Genomic_DNA"/>
</dbReference>
<evidence type="ECO:0000259" key="1">
    <source>
        <dbReference type="SMART" id="SM00849"/>
    </source>
</evidence>
<feature type="domain" description="Metallo-beta-lactamase" evidence="1">
    <location>
        <begin position="36"/>
        <end position="221"/>
    </location>
</feature>
<dbReference type="InterPro" id="IPR036866">
    <property type="entry name" value="RibonucZ/Hydroxyglut_hydro"/>
</dbReference>
<dbReference type="NCBIfam" id="TIGR03307">
    <property type="entry name" value="PhnP"/>
    <property type="match status" value="1"/>
</dbReference>
<evidence type="ECO:0000313" key="3">
    <source>
        <dbReference type="Proteomes" id="UP001501479"/>
    </source>
</evidence>
<sequence>MMRLTLLGTGAAGGMPLYGCDCHYCARAEHDPALSRAPCSALLEWQGKRLLIDGGLMDLHRRFVPGSLEGILLTHFHVDHVQGLFHLRWGRSAPIPVWCPNDSSGCADLLKHPGCLDFQPPLQHGQEWQLGELSITPLDLVHSRPTLGYVFRLGERRLAYLTDTLGLPEHSSRWLHAQPTLDAVVVDCSFPPGSQGRNHNTLEQVLELHDSLRPKQMILTHIGHDFHVWLQQHTLPNGVTAGWDNMVIKPEKETV</sequence>
<reference evidence="3" key="1">
    <citation type="journal article" date="2019" name="Int. J. Syst. Evol. Microbiol.">
        <title>The Global Catalogue of Microorganisms (GCM) 10K type strain sequencing project: providing services to taxonomists for standard genome sequencing and annotation.</title>
        <authorList>
            <consortium name="The Broad Institute Genomics Platform"/>
            <consortium name="The Broad Institute Genome Sequencing Center for Infectious Disease"/>
            <person name="Wu L."/>
            <person name="Ma J."/>
        </authorList>
    </citation>
    <scope>NUCLEOTIDE SEQUENCE [LARGE SCALE GENOMIC DNA]</scope>
    <source>
        <strain evidence="3">JCM 17329</strain>
    </source>
</reference>
<organism evidence="2 3">
    <name type="scientific">Oceanisphaera sediminis</name>
    <dbReference type="NCBI Taxonomy" id="981381"/>
    <lineage>
        <taxon>Bacteria</taxon>
        <taxon>Pseudomonadati</taxon>
        <taxon>Pseudomonadota</taxon>
        <taxon>Gammaproteobacteria</taxon>
        <taxon>Aeromonadales</taxon>
        <taxon>Aeromonadaceae</taxon>
        <taxon>Oceanisphaera</taxon>
    </lineage>
</organism>
<dbReference type="PANTHER" id="PTHR42663">
    <property type="entry name" value="HYDROLASE C777.06C-RELATED-RELATED"/>
    <property type="match status" value="1"/>
</dbReference>